<sequence length="143" mass="15509">MATGYAGEVGESCGGLCCICCAEGFLDWLNFTRCCQGNPRQAGCCGPCWKRALDNDDDDWLDKEREERRRKRQPRAQKGVDPNAGAADALQPEESVDPSVVTAQPEPRASMEAGRPQEVTPADLAQRQGLSEVGGQQARDSTH</sequence>
<proteinExistence type="predicted"/>
<dbReference type="InParanoid" id="S8EE07"/>
<organism evidence="2 3">
    <name type="scientific">Fomitopsis schrenkii</name>
    <name type="common">Brown rot fungus</name>
    <dbReference type="NCBI Taxonomy" id="2126942"/>
    <lineage>
        <taxon>Eukaryota</taxon>
        <taxon>Fungi</taxon>
        <taxon>Dikarya</taxon>
        <taxon>Basidiomycota</taxon>
        <taxon>Agaricomycotina</taxon>
        <taxon>Agaricomycetes</taxon>
        <taxon>Polyporales</taxon>
        <taxon>Fomitopsis</taxon>
    </lineage>
</organism>
<dbReference type="Proteomes" id="UP000015241">
    <property type="component" value="Unassembled WGS sequence"/>
</dbReference>
<evidence type="ECO:0000313" key="2">
    <source>
        <dbReference type="EMBL" id="EPT03187.1"/>
    </source>
</evidence>
<evidence type="ECO:0000313" key="3">
    <source>
        <dbReference type="Proteomes" id="UP000015241"/>
    </source>
</evidence>
<name>S8EE07_FOMSC</name>
<gene>
    <name evidence="2" type="ORF">FOMPIDRAFT_1022521</name>
</gene>
<keyword evidence="3" id="KW-1185">Reference proteome</keyword>
<dbReference type="AlphaFoldDB" id="S8EE07"/>
<reference evidence="2 3" key="1">
    <citation type="journal article" date="2012" name="Science">
        <title>The Paleozoic origin of enzymatic lignin decomposition reconstructed from 31 fungal genomes.</title>
        <authorList>
            <person name="Floudas D."/>
            <person name="Binder M."/>
            <person name="Riley R."/>
            <person name="Barry K."/>
            <person name="Blanchette R.A."/>
            <person name="Henrissat B."/>
            <person name="Martinez A.T."/>
            <person name="Otillar R."/>
            <person name="Spatafora J.W."/>
            <person name="Yadav J.S."/>
            <person name="Aerts A."/>
            <person name="Benoit I."/>
            <person name="Boyd A."/>
            <person name="Carlson A."/>
            <person name="Copeland A."/>
            <person name="Coutinho P.M."/>
            <person name="de Vries R.P."/>
            <person name="Ferreira P."/>
            <person name="Findley K."/>
            <person name="Foster B."/>
            <person name="Gaskell J."/>
            <person name="Glotzer D."/>
            <person name="Gorecki P."/>
            <person name="Heitman J."/>
            <person name="Hesse C."/>
            <person name="Hori C."/>
            <person name="Igarashi K."/>
            <person name="Jurgens J.A."/>
            <person name="Kallen N."/>
            <person name="Kersten P."/>
            <person name="Kohler A."/>
            <person name="Kuees U."/>
            <person name="Kumar T.K.A."/>
            <person name="Kuo A."/>
            <person name="LaButti K."/>
            <person name="Larrondo L.F."/>
            <person name="Lindquist E."/>
            <person name="Ling A."/>
            <person name="Lombard V."/>
            <person name="Lucas S."/>
            <person name="Lundell T."/>
            <person name="Martin R."/>
            <person name="McLaughlin D.J."/>
            <person name="Morgenstern I."/>
            <person name="Morin E."/>
            <person name="Murat C."/>
            <person name="Nagy L.G."/>
            <person name="Nolan M."/>
            <person name="Ohm R.A."/>
            <person name="Patyshakuliyeva A."/>
            <person name="Rokas A."/>
            <person name="Ruiz-Duenas F.J."/>
            <person name="Sabat G."/>
            <person name="Salamov A."/>
            <person name="Samejima M."/>
            <person name="Schmutz J."/>
            <person name="Slot J.C."/>
            <person name="St John F."/>
            <person name="Stenlid J."/>
            <person name="Sun H."/>
            <person name="Sun S."/>
            <person name="Syed K."/>
            <person name="Tsang A."/>
            <person name="Wiebenga A."/>
            <person name="Young D."/>
            <person name="Pisabarro A."/>
            <person name="Eastwood D.C."/>
            <person name="Martin F."/>
            <person name="Cullen D."/>
            <person name="Grigoriev I.V."/>
            <person name="Hibbett D.S."/>
        </authorList>
    </citation>
    <scope>NUCLEOTIDE SEQUENCE</scope>
    <source>
        <strain evidence="3">FP-58527</strain>
    </source>
</reference>
<dbReference type="HOGENOM" id="CLU_1806197_0_0_1"/>
<evidence type="ECO:0000256" key="1">
    <source>
        <dbReference type="SAM" id="MobiDB-lite"/>
    </source>
</evidence>
<protein>
    <submittedName>
        <fullName evidence="2">Uncharacterized protein</fullName>
    </submittedName>
</protein>
<accession>S8EE07</accession>
<feature type="region of interest" description="Disordered" evidence="1">
    <location>
        <begin position="53"/>
        <end position="143"/>
    </location>
</feature>
<dbReference type="EMBL" id="KE504131">
    <property type="protein sequence ID" value="EPT03187.1"/>
    <property type="molecule type" value="Genomic_DNA"/>
</dbReference>